<comment type="caution">
    <text evidence="1">The sequence shown here is derived from an EMBL/GenBank/DDBJ whole genome shotgun (WGS) entry which is preliminary data.</text>
</comment>
<name>A0ABS8S4G7_DATST</name>
<dbReference type="EMBL" id="JACEIK010000263">
    <property type="protein sequence ID" value="MCD7453718.1"/>
    <property type="molecule type" value="Genomic_DNA"/>
</dbReference>
<feature type="non-terminal residue" evidence="1">
    <location>
        <position position="102"/>
    </location>
</feature>
<sequence>MEYQAAFDRLLDVNLSNENATLLLGTIKTRILSNENGISLLLRMIKTSNRINWCENSITKNLDEGIQLSSYKGRKLGKVLAFQSRISTVRKVVEVRLDSWNE</sequence>
<dbReference type="Proteomes" id="UP000823775">
    <property type="component" value="Unassembled WGS sequence"/>
</dbReference>
<evidence type="ECO:0000313" key="2">
    <source>
        <dbReference type="Proteomes" id="UP000823775"/>
    </source>
</evidence>
<evidence type="ECO:0000313" key="1">
    <source>
        <dbReference type="EMBL" id="MCD7453718.1"/>
    </source>
</evidence>
<gene>
    <name evidence="1" type="ORF">HAX54_021909</name>
</gene>
<reference evidence="1 2" key="1">
    <citation type="journal article" date="2021" name="BMC Genomics">
        <title>Datura genome reveals duplications of psychoactive alkaloid biosynthetic genes and high mutation rate following tissue culture.</title>
        <authorList>
            <person name="Rajewski A."/>
            <person name="Carter-House D."/>
            <person name="Stajich J."/>
            <person name="Litt A."/>
        </authorList>
    </citation>
    <scope>NUCLEOTIDE SEQUENCE [LARGE SCALE GENOMIC DNA]</scope>
    <source>
        <strain evidence="1">AR-01</strain>
    </source>
</reference>
<proteinExistence type="predicted"/>
<keyword evidence="2" id="KW-1185">Reference proteome</keyword>
<accession>A0ABS8S4G7</accession>
<organism evidence="1 2">
    <name type="scientific">Datura stramonium</name>
    <name type="common">Jimsonweed</name>
    <name type="synonym">Common thornapple</name>
    <dbReference type="NCBI Taxonomy" id="4076"/>
    <lineage>
        <taxon>Eukaryota</taxon>
        <taxon>Viridiplantae</taxon>
        <taxon>Streptophyta</taxon>
        <taxon>Embryophyta</taxon>
        <taxon>Tracheophyta</taxon>
        <taxon>Spermatophyta</taxon>
        <taxon>Magnoliopsida</taxon>
        <taxon>eudicotyledons</taxon>
        <taxon>Gunneridae</taxon>
        <taxon>Pentapetalae</taxon>
        <taxon>asterids</taxon>
        <taxon>lamiids</taxon>
        <taxon>Solanales</taxon>
        <taxon>Solanaceae</taxon>
        <taxon>Solanoideae</taxon>
        <taxon>Datureae</taxon>
        <taxon>Datura</taxon>
    </lineage>
</organism>
<protein>
    <submittedName>
        <fullName evidence="1">Uncharacterized protein</fullName>
    </submittedName>
</protein>